<reference evidence="3" key="3">
    <citation type="submission" date="2020-10" db="UniProtKB">
        <authorList>
            <consortium name="WormBaseParasite"/>
        </authorList>
    </citation>
    <scope>IDENTIFICATION</scope>
</reference>
<reference evidence="1 2" key="1">
    <citation type="journal article" date="2013" name="Nature">
        <title>The genomes of four tapeworm species reveal adaptations to parasitism.</title>
        <authorList>
            <person name="Tsai I.J."/>
            <person name="Zarowiecki M."/>
            <person name="Holroyd N."/>
            <person name="Garciarrubio A."/>
            <person name="Sanchez-Flores A."/>
            <person name="Brooks K.L."/>
            <person name="Tracey A."/>
            <person name="Bobes R.J."/>
            <person name="Fragoso G."/>
            <person name="Sciutto E."/>
            <person name="Aslett M."/>
            <person name="Beasley H."/>
            <person name="Bennett H.M."/>
            <person name="Cai J."/>
            <person name="Camicia F."/>
            <person name="Clark R."/>
            <person name="Cucher M."/>
            <person name="De Silva N."/>
            <person name="Day T.A."/>
            <person name="Deplazes P."/>
            <person name="Estrada K."/>
            <person name="Fernandez C."/>
            <person name="Holland P.W."/>
            <person name="Hou J."/>
            <person name="Hu S."/>
            <person name="Huckvale T."/>
            <person name="Hung S.S."/>
            <person name="Kamenetzky L."/>
            <person name="Keane J.A."/>
            <person name="Kiss F."/>
            <person name="Koziol U."/>
            <person name="Lambert O."/>
            <person name="Liu K."/>
            <person name="Luo X."/>
            <person name="Luo Y."/>
            <person name="Macchiaroli N."/>
            <person name="Nichol S."/>
            <person name="Paps J."/>
            <person name="Parkinson J."/>
            <person name="Pouchkina-Stantcheva N."/>
            <person name="Riddiford N."/>
            <person name="Rosenzvit M."/>
            <person name="Salinas G."/>
            <person name="Wasmuth J.D."/>
            <person name="Zamanian M."/>
            <person name="Zheng Y."/>
            <person name="Cai X."/>
            <person name="Soberon X."/>
            <person name="Olson P.D."/>
            <person name="Laclette J.P."/>
            <person name="Brehm K."/>
            <person name="Berriman M."/>
            <person name="Garciarrubio A."/>
            <person name="Bobes R.J."/>
            <person name="Fragoso G."/>
            <person name="Sanchez-Flores A."/>
            <person name="Estrada K."/>
            <person name="Cevallos M.A."/>
            <person name="Morett E."/>
            <person name="Gonzalez V."/>
            <person name="Portillo T."/>
            <person name="Ochoa-Leyva A."/>
            <person name="Jose M.V."/>
            <person name="Sciutto E."/>
            <person name="Landa A."/>
            <person name="Jimenez L."/>
            <person name="Valdes V."/>
            <person name="Carrero J.C."/>
            <person name="Larralde C."/>
            <person name="Morales-Montor J."/>
            <person name="Limon-Lason J."/>
            <person name="Soberon X."/>
            <person name="Laclette J.P."/>
        </authorList>
    </citation>
    <scope>NUCLEOTIDE SEQUENCE [LARGE SCALE GENOMIC DNA]</scope>
</reference>
<evidence type="ECO:0000313" key="3">
    <source>
        <dbReference type="WBParaSite" id="EgrG_000676800"/>
    </source>
</evidence>
<protein>
    <submittedName>
        <fullName evidence="1 3">Expressed protein</fullName>
    </submittedName>
</protein>
<dbReference type="AlphaFoldDB" id="A0A068WFP6"/>
<organism evidence="1">
    <name type="scientific">Echinococcus granulosus</name>
    <name type="common">Hydatid tapeworm</name>
    <dbReference type="NCBI Taxonomy" id="6210"/>
    <lineage>
        <taxon>Eukaryota</taxon>
        <taxon>Metazoa</taxon>
        <taxon>Spiralia</taxon>
        <taxon>Lophotrochozoa</taxon>
        <taxon>Platyhelminthes</taxon>
        <taxon>Cestoda</taxon>
        <taxon>Eucestoda</taxon>
        <taxon>Cyclophyllidea</taxon>
        <taxon>Taeniidae</taxon>
        <taxon>Echinococcus</taxon>
        <taxon>Echinococcus granulosus group</taxon>
    </lineage>
</organism>
<sequence>MEAQRRSDKTATVYTLKKHYPQHSGCNNTFDSLLTRIHSRIQATKFTLIIGKEMGAMKGTINQPITR</sequence>
<evidence type="ECO:0000313" key="1">
    <source>
        <dbReference type="EMBL" id="CDS18917.1"/>
    </source>
</evidence>
<dbReference type="Proteomes" id="UP000492820">
    <property type="component" value="Unassembled WGS sequence"/>
</dbReference>
<proteinExistence type="predicted"/>
<evidence type="ECO:0000313" key="2">
    <source>
        <dbReference type="Proteomes" id="UP000492820"/>
    </source>
</evidence>
<dbReference type="EMBL" id="LK028578">
    <property type="protein sequence ID" value="CDS18917.1"/>
    <property type="molecule type" value="Genomic_DNA"/>
</dbReference>
<name>A0A068WFP6_ECHGR</name>
<accession>A0A068WFP6</accession>
<gene>
    <name evidence="1" type="ORF">EgrG_000676800</name>
</gene>
<dbReference type="WBParaSite" id="EgrG_000676800">
    <property type="protein sequence ID" value="EgrG_000676800"/>
    <property type="gene ID" value="EgrG_000676800"/>
</dbReference>
<reference evidence="1" key="2">
    <citation type="submission" date="2014-06" db="EMBL/GenBank/DDBJ databases">
        <authorList>
            <person name="Aslett M."/>
        </authorList>
    </citation>
    <scope>NUCLEOTIDE SEQUENCE</scope>
</reference>